<organism evidence="1 2">
    <name type="scientific">Pinctada imbricata</name>
    <name type="common">Atlantic pearl-oyster</name>
    <name type="synonym">Pinctada martensii</name>
    <dbReference type="NCBI Taxonomy" id="66713"/>
    <lineage>
        <taxon>Eukaryota</taxon>
        <taxon>Metazoa</taxon>
        <taxon>Spiralia</taxon>
        <taxon>Lophotrochozoa</taxon>
        <taxon>Mollusca</taxon>
        <taxon>Bivalvia</taxon>
        <taxon>Autobranchia</taxon>
        <taxon>Pteriomorphia</taxon>
        <taxon>Pterioida</taxon>
        <taxon>Pterioidea</taxon>
        <taxon>Pteriidae</taxon>
        <taxon>Pinctada</taxon>
    </lineage>
</organism>
<dbReference type="EMBL" id="VSWD01000003">
    <property type="protein sequence ID" value="KAK3106552.1"/>
    <property type="molecule type" value="Genomic_DNA"/>
</dbReference>
<keyword evidence="2" id="KW-1185">Reference proteome</keyword>
<dbReference type="AlphaFoldDB" id="A0AA89C569"/>
<comment type="caution">
    <text evidence="1">The sequence shown here is derived from an EMBL/GenBank/DDBJ whole genome shotgun (WGS) entry which is preliminary data.</text>
</comment>
<dbReference type="Proteomes" id="UP001186944">
    <property type="component" value="Unassembled WGS sequence"/>
</dbReference>
<proteinExistence type="predicted"/>
<name>A0AA89C569_PINIB</name>
<accession>A0AA89C569</accession>
<evidence type="ECO:0000313" key="1">
    <source>
        <dbReference type="EMBL" id="KAK3106552.1"/>
    </source>
</evidence>
<evidence type="ECO:0000313" key="2">
    <source>
        <dbReference type="Proteomes" id="UP001186944"/>
    </source>
</evidence>
<sequence length="111" mass="13121">MFQRDLLESQQVWNTHSIRKSAITVLPCSKPILLYSTPELFGYEHYMCPVDHLDIDVCEADNKLEDDIRCDRDVYEISTILMEENDIQQPSDPYEATTLYIWLRTEIKHLL</sequence>
<gene>
    <name evidence="1" type="ORF">FSP39_022497</name>
</gene>
<reference evidence="1" key="1">
    <citation type="submission" date="2019-08" db="EMBL/GenBank/DDBJ databases">
        <title>The improved chromosome-level genome for the pearl oyster Pinctada fucata martensii using PacBio sequencing and Hi-C.</title>
        <authorList>
            <person name="Zheng Z."/>
        </authorList>
    </citation>
    <scope>NUCLEOTIDE SEQUENCE</scope>
    <source>
        <strain evidence="1">ZZ-2019</strain>
        <tissue evidence="1">Adductor muscle</tissue>
    </source>
</reference>
<protein>
    <submittedName>
        <fullName evidence="1">Uncharacterized protein</fullName>
    </submittedName>
</protein>